<dbReference type="RefSeq" id="WP_089881161.1">
    <property type="nucleotide sequence ID" value="NZ_FNPF01000004.1"/>
</dbReference>
<dbReference type="OrthoDB" id="8451504at2"/>
<proteinExistence type="predicted"/>
<dbReference type="GO" id="GO:0006355">
    <property type="term" value="P:regulation of DNA-templated transcription"/>
    <property type="evidence" value="ECO:0007669"/>
    <property type="project" value="InterPro"/>
</dbReference>
<dbReference type="STRING" id="321339.SAMN05444340_104114"/>
<protein>
    <submittedName>
        <fullName evidence="2">MerR HTH family regulatory protein</fullName>
    </submittedName>
</protein>
<evidence type="ECO:0000313" key="2">
    <source>
        <dbReference type="EMBL" id="SDY17941.1"/>
    </source>
</evidence>
<gene>
    <name evidence="2" type="ORF">SAMN05444340_104114</name>
</gene>
<reference evidence="2 3" key="1">
    <citation type="submission" date="2016-10" db="EMBL/GenBank/DDBJ databases">
        <authorList>
            <person name="de Groot N.N."/>
        </authorList>
    </citation>
    <scope>NUCLEOTIDE SEQUENCE [LARGE SCALE GENOMIC DNA]</scope>
    <source>
        <strain evidence="2 3">DSM 26880</strain>
    </source>
</reference>
<dbReference type="AlphaFoldDB" id="A0A1H3HQY6"/>
<accession>A0A1H3HQY6</accession>
<keyword evidence="3" id="KW-1185">Reference proteome</keyword>
<dbReference type="Pfam" id="PF13411">
    <property type="entry name" value="MerR_1"/>
    <property type="match status" value="1"/>
</dbReference>
<sequence length="187" mass="20764">MKYSVRTIEHEYSPSEVARVSGVSTSLQRDWRRRDVIKGRTDGWNKYDLSDVIRMTVMRAFTQSGISLETAESVSNLAVLPVIDELVRWDGVAVFTGDQLSAEQMERIRGAHVRGASGDEQFTFVALPEDEEGASAARLRNLADGERIMGMSGNFYGIALAHDLLAHRIAKLSPLPIIRFDVEVTAP</sequence>
<dbReference type="InterPro" id="IPR009061">
    <property type="entry name" value="DNA-bd_dom_put_sf"/>
</dbReference>
<dbReference type="InterPro" id="IPR000551">
    <property type="entry name" value="MerR-type_HTH_dom"/>
</dbReference>
<evidence type="ECO:0000313" key="3">
    <source>
        <dbReference type="Proteomes" id="UP000199286"/>
    </source>
</evidence>
<dbReference type="Gene3D" id="1.10.1660.10">
    <property type="match status" value="1"/>
</dbReference>
<feature type="domain" description="HTH merR-type" evidence="1">
    <location>
        <begin position="12"/>
        <end position="72"/>
    </location>
</feature>
<dbReference type="GO" id="GO:0003677">
    <property type="term" value="F:DNA binding"/>
    <property type="evidence" value="ECO:0007669"/>
    <property type="project" value="InterPro"/>
</dbReference>
<dbReference type="Proteomes" id="UP000199286">
    <property type="component" value="Unassembled WGS sequence"/>
</dbReference>
<name>A0A1H3HQY6_9RHOB</name>
<evidence type="ECO:0000259" key="1">
    <source>
        <dbReference type="Pfam" id="PF13411"/>
    </source>
</evidence>
<dbReference type="SUPFAM" id="SSF46955">
    <property type="entry name" value="Putative DNA-binding domain"/>
    <property type="match status" value="1"/>
</dbReference>
<organism evidence="2 3">
    <name type="scientific">Citreimonas salinaria</name>
    <dbReference type="NCBI Taxonomy" id="321339"/>
    <lineage>
        <taxon>Bacteria</taxon>
        <taxon>Pseudomonadati</taxon>
        <taxon>Pseudomonadota</taxon>
        <taxon>Alphaproteobacteria</taxon>
        <taxon>Rhodobacterales</taxon>
        <taxon>Roseobacteraceae</taxon>
        <taxon>Citreimonas</taxon>
    </lineage>
</organism>
<dbReference type="EMBL" id="FNPF01000004">
    <property type="protein sequence ID" value="SDY17941.1"/>
    <property type="molecule type" value="Genomic_DNA"/>
</dbReference>